<feature type="chain" id="PRO_5045748215" description="Secreted protein" evidence="1">
    <location>
        <begin position="34"/>
        <end position="163"/>
    </location>
</feature>
<keyword evidence="3" id="KW-1185">Reference proteome</keyword>
<feature type="signal peptide" evidence="1">
    <location>
        <begin position="1"/>
        <end position="33"/>
    </location>
</feature>
<accession>A0ABQ1UNL2</accession>
<reference evidence="3" key="1">
    <citation type="journal article" date="2019" name="Int. J. Syst. Evol. Microbiol.">
        <title>The Global Catalogue of Microorganisms (GCM) 10K type strain sequencing project: providing services to taxonomists for standard genome sequencing and annotation.</title>
        <authorList>
            <consortium name="The Broad Institute Genomics Platform"/>
            <consortium name="The Broad Institute Genome Sequencing Center for Infectious Disease"/>
            <person name="Wu L."/>
            <person name="Ma J."/>
        </authorList>
    </citation>
    <scope>NUCLEOTIDE SEQUENCE [LARGE SCALE GENOMIC DNA]</scope>
    <source>
        <strain evidence="3">CCM 7855</strain>
    </source>
</reference>
<sequence length="163" mass="16535">MRISRRIITKTVVSLTAAAAIATTTFGAGHAVAAPQHVASQSVSVNIPSRWLFFADPFPFGVENITATRTAPGILTFSLGPYCASVDDAIRRSPFPRCAGQIDPPANVAWINLSTGARGTVQLTVSGGDPAPPSATVRTGTGLIAIGGALANLGAPAVATINA</sequence>
<comment type="caution">
    <text evidence="2">The sequence shown here is derived from an EMBL/GenBank/DDBJ whole genome shotgun (WGS) entry which is preliminary data.</text>
</comment>
<evidence type="ECO:0000313" key="2">
    <source>
        <dbReference type="EMBL" id="GGF22705.1"/>
    </source>
</evidence>
<dbReference type="RefSeq" id="WP_188488926.1">
    <property type="nucleotide sequence ID" value="NZ_BMCS01000001.1"/>
</dbReference>
<evidence type="ECO:0008006" key="4">
    <source>
        <dbReference type="Google" id="ProtNLM"/>
    </source>
</evidence>
<protein>
    <recommendedName>
        <fullName evidence="4">Secreted protein</fullName>
    </recommendedName>
</protein>
<evidence type="ECO:0000256" key="1">
    <source>
        <dbReference type="SAM" id="SignalP"/>
    </source>
</evidence>
<proteinExistence type="predicted"/>
<gene>
    <name evidence="2" type="ORF">GCM10007298_18320</name>
</gene>
<name>A0ABQ1UNL2_9NOCA</name>
<evidence type="ECO:0000313" key="3">
    <source>
        <dbReference type="Proteomes" id="UP000632454"/>
    </source>
</evidence>
<organism evidence="2 3">
    <name type="scientific">Williamsia phyllosphaerae</name>
    <dbReference type="NCBI Taxonomy" id="885042"/>
    <lineage>
        <taxon>Bacteria</taxon>
        <taxon>Bacillati</taxon>
        <taxon>Actinomycetota</taxon>
        <taxon>Actinomycetes</taxon>
        <taxon>Mycobacteriales</taxon>
        <taxon>Nocardiaceae</taxon>
        <taxon>Williamsia</taxon>
    </lineage>
</organism>
<dbReference type="EMBL" id="BMCS01000001">
    <property type="protein sequence ID" value="GGF22705.1"/>
    <property type="molecule type" value="Genomic_DNA"/>
</dbReference>
<keyword evidence="1" id="KW-0732">Signal</keyword>
<dbReference type="Proteomes" id="UP000632454">
    <property type="component" value="Unassembled WGS sequence"/>
</dbReference>